<dbReference type="AlphaFoldDB" id="A0AAD7GJQ9"/>
<evidence type="ECO:0000313" key="3">
    <source>
        <dbReference type="Proteomes" id="UP001221757"/>
    </source>
</evidence>
<accession>A0AAD7GJQ9</accession>
<sequence>MPSSFSDFGLAAAPSRPWQQSLWKFYARRQNAPDVGVRYGLSMYRKGRSMSPEYRPAKMRSRMPMMIDMVRSFAPSSAPSKAKESVSKKRKRRNTKAKDRVNAHPAPRALRLGADNPRDASPAQGPPVRRARARAQTWEEKTWARVPANLGVMRRAVNGPAVGFVRNPAV</sequence>
<reference evidence="2" key="1">
    <citation type="submission" date="2023-03" db="EMBL/GenBank/DDBJ databases">
        <title>Massive genome expansion in bonnet fungi (Mycena s.s.) driven by repeated elements and novel gene families across ecological guilds.</title>
        <authorList>
            <consortium name="Lawrence Berkeley National Laboratory"/>
            <person name="Harder C.B."/>
            <person name="Miyauchi S."/>
            <person name="Viragh M."/>
            <person name="Kuo A."/>
            <person name="Thoen E."/>
            <person name="Andreopoulos B."/>
            <person name="Lu D."/>
            <person name="Skrede I."/>
            <person name="Drula E."/>
            <person name="Henrissat B."/>
            <person name="Morin E."/>
            <person name="Kohler A."/>
            <person name="Barry K."/>
            <person name="LaButti K."/>
            <person name="Morin E."/>
            <person name="Salamov A."/>
            <person name="Lipzen A."/>
            <person name="Mereny Z."/>
            <person name="Hegedus B."/>
            <person name="Baldrian P."/>
            <person name="Stursova M."/>
            <person name="Weitz H."/>
            <person name="Taylor A."/>
            <person name="Grigoriev I.V."/>
            <person name="Nagy L.G."/>
            <person name="Martin F."/>
            <person name="Kauserud H."/>
        </authorList>
    </citation>
    <scope>NUCLEOTIDE SEQUENCE</scope>
    <source>
        <strain evidence="2">CBHHK067</strain>
    </source>
</reference>
<comment type="caution">
    <text evidence="2">The sequence shown here is derived from an EMBL/GenBank/DDBJ whole genome shotgun (WGS) entry which is preliminary data.</text>
</comment>
<gene>
    <name evidence="2" type="ORF">B0H17DRAFT_1201270</name>
</gene>
<evidence type="ECO:0000256" key="1">
    <source>
        <dbReference type="SAM" id="MobiDB-lite"/>
    </source>
</evidence>
<name>A0AAD7GJQ9_MYCRO</name>
<protein>
    <submittedName>
        <fullName evidence="2">Uncharacterized protein</fullName>
    </submittedName>
</protein>
<dbReference type="Proteomes" id="UP001221757">
    <property type="component" value="Unassembled WGS sequence"/>
</dbReference>
<keyword evidence="3" id="KW-1185">Reference proteome</keyword>
<proteinExistence type="predicted"/>
<dbReference type="EMBL" id="JARKIE010000060">
    <property type="protein sequence ID" value="KAJ7691168.1"/>
    <property type="molecule type" value="Genomic_DNA"/>
</dbReference>
<organism evidence="2 3">
    <name type="scientific">Mycena rosella</name>
    <name type="common">Pink bonnet</name>
    <name type="synonym">Agaricus rosellus</name>
    <dbReference type="NCBI Taxonomy" id="1033263"/>
    <lineage>
        <taxon>Eukaryota</taxon>
        <taxon>Fungi</taxon>
        <taxon>Dikarya</taxon>
        <taxon>Basidiomycota</taxon>
        <taxon>Agaricomycotina</taxon>
        <taxon>Agaricomycetes</taxon>
        <taxon>Agaricomycetidae</taxon>
        <taxon>Agaricales</taxon>
        <taxon>Marasmiineae</taxon>
        <taxon>Mycenaceae</taxon>
        <taxon>Mycena</taxon>
    </lineage>
</organism>
<evidence type="ECO:0000313" key="2">
    <source>
        <dbReference type="EMBL" id="KAJ7691168.1"/>
    </source>
</evidence>
<feature type="region of interest" description="Disordered" evidence="1">
    <location>
        <begin position="69"/>
        <end position="136"/>
    </location>
</feature>